<keyword evidence="1" id="KW-0812">Transmembrane</keyword>
<accession>A0A3B0SD44</accession>
<keyword evidence="1" id="KW-0472">Membrane</keyword>
<dbReference type="EMBL" id="UOEF01000151">
    <property type="protein sequence ID" value="VAV92935.1"/>
    <property type="molecule type" value="Genomic_DNA"/>
</dbReference>
<evidence type="ECO:0000256" key="1">
    <source>
        <dbReference type="SAM" id="Phobius"/>
    </source>
</evidence>
<organism evidence="2">
    <name type="scientific">hydrothermal vent metagenome</name>
    <dbReference type="NCBI Taxonomy" id="652676"/>
    <lineage>
        <taxon>unclassified sequences</taxon>
        <taxon>metagenomes</taxon>
        <taxon>ecological metagenomes</taxon>
    </lineage>
</organism>
<feature type="transmembrane region" description="Helical" evidence="1">
    <location>
        <begin position="50"/>
        <end position="77"/>
    </location>
</feature>
<proteinExistence type="predicted"/>
<keyword evidence="1" id="KW-1133">Transmembrane helix</keyword>
<protein>
    <submittedName>
        <fullName evidence="2">Uncharacterized protein</fullName>
    </submittedName>
</protein>
<evidence type="ECO:0000313" key="2">
    <source>
        <dbReference type="EMBL" id="VAV92935.1"/>
    </source>
</evidence>
<sequence length="82" mass="9213">MRWHWVIATLFVPILAALFALTFGQRAGAFVMLIWPLWLAWRFDNKSGTFLMLAILIYIVFLVIALLLAGLVAIATYGSVSQ</sequence>
<reference evidence="2" key="1">
    <citation type="submission" date="2018-06" db="EMBL/GenBank/DDBJ databases">
        <authorList>
            <person name="Zhirakovskaya E."/>
        </authorList>
    </citation>
    <scope>NUCLEOTIDE SEQUENCE</scope>
</reference>
<name>A0A3B0SD44_9ZZZZ</name>
<gene>
    <name evidence="2" type="ORF">MNBD_ALPHA04-1153</name>
</gene>
<dbReference type="AlphaFoldDB" id="A0A3B0SD44"/>